<feature type="transmembrane region" description="Helical" evidence="1">
    <location>
        <begin position="60"/>
        <end position="86"/>
    </location>
</feature>
<feature type="transmembrane region" description="Helical" evidence="1">
    <location>
        <begin position="172"/>
        <end position="196"/>
    </location>
</feature>
<dbReference type="PROSITE" id="PS51257">
    <property type="entry name" value="PROKAR_LIPOPROTEIN"/>
    <property type="match status" value="1"/>
</dbReference>
<reference evidence="2 3" key="1">
    <citation type="submission" date="2022-04" db="EMBL/GenBank/DDBJ databases">
        <title>Genome diversity in the genus Frankia.</title>
        <authorList>
            <person name="Carlos-Shanley C."/>
            <person name="Hahn D."/>
        </authorList>
    </citation>
    <scope>NUCLEOTIDE SEQUENCE [LARGE SCALE GENOMIC DNA]</scope>
    <source>
        <strain evidence="2 3">Ag45/Mut15</strain>
    </source>
</reference>
<proteinExistence type="predicted"/>
<evidence type="ECO:0000313" key="3">
    <source>
        <dbReference type="Proteomes" id="UP001201873"/>
    </source>
</evidence>
<sequence>MINAFRAEWVPLLRRRFLLGTLGAVFACAMLGTVLTFLSVGHTDFDGDPVTAAWLAEPGGMVQGAQAVSILLGVVALSVVAAALAGDHGHGMLRNQLVAQPHRARLLAGKLLALAVFVGLVVAVATLVSAALAFPLAPVKGVSSAAWHSWAGLAALGTGFVNLYIGSLGYAAVGALAAIVLRGPASAIAVGIAYALPVEMLVSRIYHPARAWLPMQLMQEIATGGAAFATPYADALLRGCLYAAAMIVIALVYFRRRDVTS</sequence>
<gene>
    <name evidence="2" type="ORF">MXD59_11220</name>
</gene>
<organism evidence="2 3">
    <name type="scientific">Frankia umida</name>
    <dbReference type="NCBI Taxonomy" id="573489"/>
    <lineage>
        <taxon>Bacteria</taxon>
        <taxon>Bacillati</taxon>
        <taxon>Actinomycetota</taxon>
        <taxon>Actinomycetes</taxon>
        <taxon>Frankiales</taxon>
        <taxon>Frankiaceae</taxon>
        <taxon>Frankia</taxon>
    </lineage>
</organism>
<keyword evidence="1" id="KW-0812">Transmembrane</keyword>
<dbReference type="RefSeq" id="WP_248824629.1">
    <property type="nucleotide sequence ID" value="NZ_JALKFT010000009.1"/>
</dbReference>
<feature type="transmembrane region" description="Helical" evidence="1">
    <location>
        <begin position="235"/>
        <end position="254"/>
    </location>
</feature>
<protein>
    <submittedName>
        <fullName evidence="2">ABC transporter permease subunit</fullName>
    </submittedName>
</protein>
<feature type="transmembrane region" description="Helical" evidence="1">
    <location>
        <begin position="107"/>
        <end position="134"/>
    </location>
</feature>
<dbReference type="EMBL" id="JALKFT010000009">
    <property type="protein sequence ID" value="MCK9876338.1"/>
    <property type="molecule type" value="Genomic_DNA"/>
</dbReference>
<dbReference type="Proteomes" id="UP001201873">
    <property type="component" value="Unassembled WGS sequence"/>
</dbReference>
<feature type="transmembrane region" description="Helical" evidence="1">
    <location>
        <begin position="146"/>
        <end position="165"/>
    </location>
</feature>
<accession>A0ABT0JXR0</accession>
<name>A0ABT0JXR0_9ACTN</name>
<comment type="caution">
    <text evidence="2">The sequence shown here is derived from an EMBL/GenBank/DDBJ whole genome shotgun (WGS) entry which is preliminary data.</text>
</comment>
<keyword evidence="1" id="KW-1133">Transmembrane helix</keyword>
<evidence type="ECO:0000256" key="1">
    <source>
        <dbReference type="SAM" id="Phobius"/>
    </source>
</evidence>
<feature type="transmembrane region" description="Helical" evidence="1">
    <location>
        <begin position="17"/>
        <end position="40"/>
    </location>
</feature>
<keyword evidence="3" id="KW-1185">Reference proteome</keyword>
<keyword evidence="1" id="KW-0472">Membrane</keyword>
<evidence type="ECO:0000313" key="2">
    <source>
        <dbReference type="EMBL" id="MCK9876338.1"/>
    </source>
</evidence>